<protein>
    <submittedName>
        <fullName evidence="3">Ion channel</fullName>
    </submittedName>
</protein>
<proteinExistence type="predicted"/>
<keyword evidence="1" id="KW-1133">Transmembrane helix</keyword>
<feature type="transmembrane region" description="Helical" evidence="1">
    <location>
        <begin position="12"/>
        <end position="30"/>
    </location>
</feature>
<keyword evidence="4" id="KW-1185">Reference proteome</keyword>
<gene>
    <name evidence="3" type="ORF">RXV94_04545</name>
</gene>
<dbReference type="Pfam" id="PF07885">
    <property type="entry name" value="Ion_trans_2"/>
    <property type="match status" value="1"/>
</dbReference>
<feature type="domain" description="Potassium channel" evidence="2">
    <location>
        <begin position="165"/>
        <end position="213"/>
    </location>
</feature>
<dbReference type="SUPFAM" id="SSF81324">
    <property type="entry name" value="Voltage-gated potassium channels"/>
    <property type="match status" value="1"/>
</dbReference>
<feature type="transmembrane region" description="Helical" evidence="1">
    <location>
        <begin position="165"/>
        <end position="181"/>
    </location>
</feature>
<evidence type="ECO:0000256" key="1">
    <source>
        <dbReference type="SAM" id="Phobius"/>
    </source>
</evidence>
<keyword evidence="1" id="KW-0812">Transmembrane</keyword>
<feature type="transmembrane region" description="Helical" evidence="1">
    <location>
        <begin position="60"/>
        <end position="78"/>
    </location>
</feature>
<dbReference type="InterPro" id="IPR013099">
    <property type="entry name" value="K_chnl_dom"/>
</dbReference>
<keyword evidence="1" id="KW-0472">Membrane</keyword>
<feature type="transmembrane region" description="Helical" evidence="1">
    <location>
        <begin position="36"/>
        <end position="53"/>
    </location>
</feature>
<dbReference type="Proteomes" id="UP001268651">
    <property type="component" value="Unassembled WGS sequence"/>
</dbReference>
<organism evidence="3 4">
    <name type="scientific">Gilvirhabdus luticola</name>
    <dbReference type="NCBI Taxonomy" id="3079858"/>
    <lineage>
        <taxon>Bacteria</taxon>
        <taxon>Pseudomonadati</taxon>
        <taxon>Bacteroidota</taxon>
        <taxon>Flavobacteriia</taxon>
        <taxon>Flavobacteriales</taxon>
        <taxon>Flavobacteriaceae</taxon>
        <taxon>Gilvirhabdus</taxon>
    </lineage>
</organism>
<name>A0ABU3U527_9FLAO</name>
<accession>A0ABU3U527</accession>
<evidence type="ECO:0000259" key="2">
    <source>
        <dbReference type="Pfam" id="PF07885"/>
    </source>
</evidence>
<feature type="transmembrane region" description="Helical" evidence="1">
    <location>
        <begin position="118"/>
        <end position="145"/>
    </location>
</feature>
<reference evidence="3 4" key="1">
    <citation type="submission" date="2023-10" db="EMBL/GenBank/DDBJ databases">
        <title>Marimonas sp. nov. isolated from tidal mud flat.</title>
        <authorList>
            <person name="Jaincy N.J."/>
            <person name="Srinivasan S."/>
            <person name="Lee S.-S."/>
        </authorList>
    </citation>
    <scope>NUCLEOTIDE SEQUENCE [LARGE SCALE GENOMIC DNA]</scope>
    <source>
        <strain evidence="3 4">MJ-SS3</strain>
    </source>
</reference>
<dbReference type="RefSeq" id="WP_316661296.1">
    <property type="nucleotide sequence ID" value="NZ_JAWHTF010000002.1"/>
</dbReference>
<sequence>MINKLHTYRFELFFFSIVSILFGSLFFPKALFADTILPILFLINIIAGLLFFIEKRRQSWITFGLFLIVLLVLGYKLVTRLENASLNYLRFIAYFIFYVLTTLEIIRQVWNAERVNKSVIYGLMSGYIALGLLSFFTYFCIELIIPGSFSGIDYNGIRVEKVDALLYYSYISLMTIGYGDITPVNIFSQKASIFFAMIGQFYLVIITAVVIEKYIRHSNK</sequence>
<evidence type="ECO:0000313" key="3">
    <source>
        <dbReference type="EMBL" id="MDU8885419.1"/>
    </source>
</evidence>
<comment type="caution">
    <text evidence="3">The sequence shown here is derived from an EMBL/GenBank/DDBJ whole genome shotgun (WGS) entry which is preliminary data.</text>
</comment>
<feature type="transmembrane region" description="Helical" evidence="1">
    <location>
        <begin position="84"/>
        <end position="106"/>
    </location>
</feature>
<feature type="transmembrane region" description="Helical" evidence="1">
    <location>
        <begin position="193"/>
        <end position="211"/>
    </location>
</feature>
<dbReference type="Gene3D" id="1.10.287.70">
    <property type="match status" value="1"/>
</dbReference>
<evidence type="ECO:0000313" key="4">
    <source>
        <dbReference type="Proteomes" id="UP001268651"/>
    </source>
</evidence>
<dbReference type="EMBL" id="JAWHTF010000002">
    <property type="protein sequence ID" value="MDU8885419.1"/>
    <property type="molecule type" value="Genomic_DNA"/>
</dbReference>